<keyword evidence="2" id="KW-1185">Reference proteome</keyword>
<sequence length="140" mass="16817">MIESLEQQIINSINFRWRKDQSKRIEIDIDSISECFRIICSTRTTTLLIINDIKNEGLSDINLKKLKDNLNWIYNWITYDSIQTIYANYKGPIKNKKKMLEYLNEIPIIEDYFLNFQMNLVKITIPKLLKFYNIKEDTIK</sequence>
<evidence type="ECO:0000313" key="1">
    <source>
        <dbReference type="EMBL" id="MBY0754566.1"/>
    </source>
</evidence>
<name>A0ABS7KUT3_CLOSR</name>
<dbReference type="RefSeq" id="WP_221859323.1">
    <property type="nucleotide sequence ID" value="NZ_JAIKTU010000003.1"/>
</dbReference>
<dbReference type="EMBL" id="JAIKTU010000003">
    <property type="protein sequence ID" value="MBY0754566.1"/>
    <property type="molecule type" value="Genomic_DNA"/>
</dbReference>
<comment type="caution">
    <text evidence="1">The sequence shown here is derived from an EMBL/GenBank/DDBJ whole genome shotgun (WGS) entry which is preliminary data.</text>
</comment>
<organism evidence="1 2">
    <name type="scientific">Clostridium sardiniense</name>
    <name type="common">Clostridium absonum</name>
    <dbReference type="NCBI Taxonomy" id="29369"/>
    <lineage>
        <taxon>Bacteria</taxon>
        <taxon>Bacillati</taxon>
        <taxon>Bacillota</taxon>
        <taxon>Clostridia</taxon>
        <taxon>Eubacteriales</taxon>
        <taxon>Clostridiaceae</taxon>
        <taxon>Clostridium</taxon>
    </lineage>
</organism>
<evidence type="ECO:0000313" key="2">
    <source>
        <dbReference type="Proteomes" id="UP001299068"/>
    </source>
</evidence>
<proteinExistence type="predicted"/>
<protein>
    <submittedName>
        <fullName evidence="1">Uncharacterized protein</fullName>
    </submittedName>
</protein>
<dbReference type="Proteomes" id="UP001299068">
    <property type="component" value="Unassembled WGS sequence"/>
</dbReference>
<reference evidence="1 2" key="1">
    <citation type="journal article" date="2021" name="Cell Host Microbe">
        <title>in vivo commensal control of Clostridioides difficile virulence.</title>
        <authorList>
            <person name="Girinathan B.P."/>
            <person name="Dibenedetto N."/>
            <person name="Worley J.N."/>
            <person name="Peltier J."/>
            <person name="Arrieta-Ortiz M.L."/>
            <person name="Rupa Christinal Immanuel S."/>
            <person name="Lavin R."/>
            <person name="Delaney M.L."/>
            <person name="Cummins C."/>
            <person name="Hoffmann M."/>
            <person name="Luo Y."/>
            <person name="Gonzalez-Escalona N."/>
            <person name="Allard M."/>
            <person name="Onderdonk A.B."/>
            <person name="Gerber G.K."/>
            <person name="Sonenshein A.L."/>
            <person name="Baliga N."/>
            <person name="Dupuy B."/>
            <person name="Bry L."/>
        </authorList>
    </citation>
    <scope>NUCLEOTIDE SEQUENCE [LARGE SCALE GENOMIC DNA]</scope>
    <source>
        <strain evidence="1 2">DSM 599</strain>
    </source>
</reference>
<gene>
    <name evidence="1" type="ORF">K5V21_03755</name>
</gene>
<accession>A0ABS7KUT3</accession>